<protein>
    <submittedName>
        <fullName evidence="2">ABC transporter permease</fullName>
    </submittedName>
</protein>
<dbReference type="RefSeq" id="WP_217278167.1">
    <property type="nucleotide sequence ID" value="NZ_BAAALX010000009.1"/>
</dbReference>
<accession>A0ABP4L463</accession>
<keyword evidence="1" id="KW-1133">Transmembrane helix</keyword>
<dbReference type="Proteomes" id="UP001500177">
    <property type="component" value="Unassembled WGS sequence"/>
</dbReference>
<evidence type="ECO:0000256" key="1">
    <source>
        <dbReference type="SAM" id="Phobius"/>
    </source>
</evidence>
<feature type="transmembrane region" description="Helical" evidence="1">
    <location>
        <begin position="171"/>
        <end position="190"/>
    </location>
</feature>
<keyword evidence="1" id="KW-0472">Membrane</keyword>
<feature type="transmembrane region" description="Helical" evidence="1">
    <location>
        <begin position="106"/>
        <end position="130"/>
    </location>
</feature>
<reference evidence="3" key="1">
    <citation type="journal article" date="2019" name="Int. J. Syst. Evol. Microbiol.">
        <title>The Global Catalogue of Microorganisms (GCM) 10K type strain sequencing project: providing services to taxonomists for standard genome sequencing and annotation.</title>
        <authorList>
            <consortium name="The Broad Institute Genomics Platform"/>
            <consortium name="The Broad Institute Genome Sequencing Center for Infectious Disease"/>
            <person name="Wu L."/>
            <person name="Ma J."/>
        </authorList>
    </citation>
    <scope>NUCLEOTIDE SEQUENCE [LARGE SCALE GENOMIC DNA]</scope>
    <source>
        <strain evidence="3">JCM 13318</strain>
    </source>
</reference>
<feature type="transmembrane region" description="Helical" evidence="1">
    <location>
        <begin position="53"/>
        <end position="75"/>
    </location>
</feature>
<proteinExistence type="predicted"/>
<feature type="transmembrane region" description="Helical" evidence="1">
    <location>
        <begin position="221"/>
        <end position="242"/>
    </location>
</feature>
<evidence type="ECO:0000313" key="3">
    <source>
        <dbReference type="Proteomes" id="UP001500177"/>
    </source>
</evidence>
<feature type="transmembrane region" description="Helical" evidence="1">
    <location>
        <begin position="142"/>
        <end position="164"/>
    </location>
</feature>
<evidence type="ECO:0000313" key="2">
    <source>
        <dbReference type="EMBL" id="GAA1516127.1"/>
    </source>
</evidence>
<dbReference type="Pfam" id="PF12730">
    <property type="entry name" value="ABC2_membrane_4"/>
    <property type="match status" value="1"/>
</dbReference>
<sequence length="249" mass="26147">MRIIANEFAKMRHLRLGLLTLVLLSGVVGLTAFRGLASGMANDLSDPAGFAWKILLAGLGFSAGLISPLIIAAIASRQVEAEHSGNGWLLSETSGVTPGRLCRAKFAALGVLVTTSTLAQSLILVAIGFGVGIASPVPVEQWLGYTTAIIVVNLAVLGVHLLLSAVIENQLVCMGIAVIGLFIAVFASALPEWLVMLTPWGYYSLVVPADYVGTDLVYLDIPYLSVLALGLAGAGLFTLITARFDRREA</sequence>
<name>A0ABP4L463_9MICO</name>
<comment type="caution">
    <text evidence="2">The sequence shown here is derived from an EMBL/GenBank/DDBJ whole genome shotgun (WGS) entry which is preliminary data.</text>
</comment>
<keyword evidence="3" id="KW-1185">Reference proteome</keyword>
<gene>
    <name evidence="2" type="ORF">GCM10009690_18980</name>
</gene>
<dbReference type="EMBL" id="BAAALX010000009">
    <property type="protein sequence ID" value="GAA1516127.1"/>
    <property type="molecule type" value="Genomic_DNA"/>
</dbReference>
<keyword evidence="1" id="KW-0812">Transmembrane</keyword>
<organism evidence="2 3">
    <name type="scientific">Brevibacterium permense</name>
    <dbReference type="NCBI Taxonomy" id="234834"/>
    <lineage>
        <taxon>Bacteria</taxon>
        <taxon>Bacillati</taxon>
        <taxon>Actinomycetota</taxon>
        <taxon>Actinomycetes</taxon>
        <taxon>Micrococcales</taxon>
        <taxon>Brevibacteriaceae</taxon>
        <taxon>Brevibacterium</taxon>
    </lineage>
</organism>